<dbReference type="AlphaFoldDB" id="A0A495D1J6"/>
<reference evidence="6 7" key="1">
    <citation type="submission" date="2018-10" db="EMBL/GenBank/DDBJ databases">
        <title>Genomic Encyclopedia of Type Strains, Phase IV (KMG-IV): sequencing the most valuable type-strain genomes for metagenomic binning, comparative biology and taxonomic classification.</title>
        <authorList>
            <person name="Goeker M."/>
        </authorList>
    </citation>
    <scope>NUCLEOTIDE SEQUENCE [LARGE SCALE GENOMIC DNA]</scope>
    <source>
        <strain evidence="6 7">DSM 4734</strain>
    </source>
</reference>
<accession>A0A495D1J6</accession>
<comment type="caution">
    <text evidence="6">The sequence shown here is derived from an EMBL/GenBank/DDBJ whole genome shotgun (WGS) entry which is preliminary data.</text>
</comment>
<dbReference type="Gene3D" id="3.90.1720.10">
    <property type="entry name" value="endopeptidase domain like (from Nostoc punctiforme)"/>
    <property type="match status" value="1"/>
</dbReference>
<evidence type="ECO:0000313" key="7">
    <source>
        <dbReference type="Proteomes" id="UP000273675"/>
    </source>
</evidence>
<dbReference type="SUPFAM" id="SSF54001">
    <property type="entry name" value="Cysteine proteinases"/>
    <property type="match status" value="1"/>
</dbReference>
<evidence type="ECO:0000256" key="4">
    <source>
        <dbReference type="ARBA" id="ARBA00022807"/>
    </source>
</evidence>
<dbReference type="GO" id="GO:0008234">
    <property type="term" value="F:cysteine-type peptidase activity"/>
    <property type="evidence" value="ECO:0007669"/>
    <property type="project" value="UniProtKB-KW"/>
</dbReference>
<evidence type="ECO:0000313" key="6">
    <source>
        <dbReference type="EMBL" id="RKQ95414.1"/>
    </source>
</evidence>
<dbReference type="OrthoDB" id="6058745at2"/>
<gene>
    <name evidence="6" type="ORF">C7435_2516</name>
</gene>
<evidence type="ECO:0000256" key="3">
    <source>
        <dbReference type="ARBA" id="ARBA00022801"/>
    </source>
</evidence>
<sequence length="146" mass="16501">MTPPRGWHRPYLVTPYVWRGRDPAGWDCWGVVDWCRSKHYGRPAHSHADLYEVSSPATRGERFALQADLIGRQLVHWHPVERRPGAAILFRIAGQPVHVGLYLGQGSFLHAIAPAGYRPGTPATHLERLDDPVWANRLEGFYDSTA</sequence>
<keyword evidence="4" id="KW-0788">Thiol protease</keyword>
<comment type="similarity">
    <text evidence="1">Belongs to the peptidase C40 family.</text>
</comment>
<dbReference type="RefSeq" id="WP_121211901.1">
    <property type="nucleotide sequence ID" value="NZ_RBIM01000006.1"/>
</dbReference>
<protein>
    <submittedName>
        <fullName evidence="6">NlpC/P60 family protein</fullName>
    </submittedName>
</protein>
<keyword evidence="2" id="KW-0645">Protease</keyword>
<evidence type="ECO:0000256" key="1">
    <source>
        <dbReference type="ARBA" id="ARBA00007074"/>
    </source>
</evidence>
<dbReference type="Pfam" id="PF00877">
    <property type="entry name" value="NLPC_P60"/>
    <property type="match status" value="1"/>
</dbReference>
<name>A0A495D1J6_9PROT</name>
<evidence type="ECO:0000259" key="5">
    <source>
        <dbReference type="PROSITE" id="PS51935"/>
    </source>
</evidence>
<proteinExistence type="inferred from homology"/>
<dbReference type="InterPro" id="IPR038765">
    <property type="entry name" value="Papain-like_cys_pep_sf"/>
</dbReference>
<feature type="domain" description="NlpC/P60" evidence="5">
    <location>
        <begin position="1"/>
        <end position="145"/>
    </location>
</feature>
<dbReference type="GO" id="GO:0006508">
    <property type="term" value="P:proteolysis"/>
    <property type="evidence" value="ECO:0007669"/>
    <property type="project" value="UniProtKB-KW"/>
</dbReference>
<dbReference type="InterPro" id="IPR000064">
    <property type="entry name" value="NLP_P60_dom"/>
</dbReference>
<organism evidence="6 7">
    <name type="scientific">Maricaulis maris</name>
    <dbReference type="NCBI Taxonomy" id="74318"/>
    <lineage>
        <taxon>Bacteria</taxon>
        <taxon>Pseudomonadati</taxon>
        <taxon>Pseudomonadota</taxon>
        <taxon>Alphaproteobacteria</taxon>
        <taxon>Maricaulales</taxon>
        <taxon>Maricaulaceae</taxon>
        <taxon>Maricaulis</taxon>
    </lineage>
</organism>
<evidence type="ECO:0000256" key="2">
    <source>
        <dbReference type="ARBA" id="ARBA00022670"/>
    </source>
</evidence>
<dbReference type="EMBL" id="RBIM01000006">
    <property type="protein sequence ID" value="RKQ95414.1"/>
    <property type="molecule type" value="Genomic_DNA"/>
</dbReference>
<dbReference type="PROSITE" id="PS51935">
    <property type="entry name" value="NLPC_P60"/>
    <property type="match status" value="1"/>
</dbReference>
<keyword evidence="3" id="KW-0378">Hydrolase</keyword>
<dbReference type="Proteomes" id="UP000273675">
    <property type="component" value="Unassembled WGS sequence"/>
</dbReference>